<accession>A0A8G0LLU0</accession>
<evidence type="ECO:0000313" key="2">
    <source>
        <dbReference type="Proteomes" id="UP000826661"/>
    </source>
</evidence>
<sequence length="84" mass="9377">MEEFPPAFRAAAAILEDRDRPLRDRKALSIRSAAAQFKTSPSAVQRAISSLMKPAGSDYRDPRAIRRPRSLSNDEDEALVAYVM</sequence>
<proteinExistence type="predicted"/>
<dbReference type="Proteomes" id="UP000826661">
    <property type="component" value="Chromosome VI"/>
</dbReference>
<dbReference type="AlphaFoldDB" id="A0A8G0LLU0"/>
<keyword evidence="2" id="KW-1185">Reference proteome</keyword>
<protein>
    <submittedName>
        <fullName evidence="1">DDE-1 domain-containing protein</fullName>
    </submittedName>
</protein>
<gene>
    <name evidence="1" type="ORF">H0G86_011568</name>
</gene>
<organism evidence="1 2">
    <name type="scientific">Trichoderma simmonsii</name>
    <dbReference type="NCBI Taxonomy" id="1491479"/>
    <lineage>
        <taxon>Eukaryota</taxon>
        <taxon>Fungi</taxon>
        <taxon>Dikarya</taxon>
        <taxon>Ascomycota</taxon>
        <taxon>Pezizomycotina</taxon>
        <taxon>Sordariomycetes</taxon>
        <taxon>Hypocreomycetidae</taxon>
        <taxon>Hypocreales</taxon>
        <taxon>Hypocreaceae</taxon>
        <taxon>Trichoderma</taxon>
    </lineage>
</organism>
<reference evidence="1 2" key="1">
    <citation type="journal article" date="2021" name="BMC Genomics">
        <title>Telomere-to-telomere genome assembly of asparaginase-producing Trichoderma simmonsii.</title>
        <authorList>
            <person name="Chung D."/>
            <person name="Kwon Y.M."/>
            <person name="Yang Y."/>
        </authorList>
    </citation>
    <scope>NUCLEOTIDE SEQUENCE [LARGE SCALE GENOMIC DNA]</scope>
    <source>
        <strain evidence="1 2">GH-Sj1</strain>
    </source>
</reference>
<evidence type="ECO:0000313" key="1">
    <source>
        <dbReference type="EMBL" id="QYT04664.1"/>
    </source>
</evidence>
<name>A0A8G0LLU0_9HYPO</name>
<dbReference type="EMBL" id="CP075869">
    <property type="protein sequence ID" value="QYT04664.1"/>
    <property type="molecule type" value="Genomic_DNA"/>
</dbReference>